<comment type="function">
    <text evidence="2">Pyridoxal 5'-phosphate (PLP)-binding protein, which is involved in PLP homeostasis.</text>
</comment>
<gene>
    <name evidence="6" type="ORF">COW11_04225</name>
</gene>
<evidence type="ECO:0000256" key="3">
    <source>
        <dbReference type="PIRSR" id="PIRSR004848-1"/>
    </source>
</evidence>
<dbReference type="Gene3D" id="3.20.20.10">
    <property type="entry name" value="Alanine racemase"/>
    <property type="match status" value="1"/>
</dbReference>
<feature type="domain" description="Alanine racemase N-terminal" evidence="5">
    <location>
        <begin position="6"/>
        <end position="226"/>
    </location>
</feature>
<keyword evidence="1 2" id="KW-0663">Pyridoxal phosphate</keyword>
<proteinExistence type="inferred from homology"/>
<dbReference type="AlphaFoldDB" id="A0A2J0LEI1"/>
<dbReference type="SUPFAM" id="SSF51419">
    <property type="entry name" value="PLP-binding barrel"/>
    <property type="match status" value="1"/>
</dbReference>
<dbReference type="PANTHER" id="PTHR10146:SF14">
    <property type="entry name" value="PYRIDOXAL PHOSPHATE HOMEOSTASIS PROTEIN"/>
    <property type="match status" value="1"/>
</dbReference>
<protein>
    <recommendedName>
        <fullName evidence="2">Pyridoxal phosphate homeostasis protein</fullName>
        <shortName evidence="2">PLP homeostasis protein</shortName>
    </recommendedName>
</protein>
<dbReference type="InterPro" id="IPR029066">
    <property type="entry name" value="PLP-binding_barrel"/>
</dbReference>
<dbReference type="CDD" id="cd00635">
    <property type="entry name" value="PLPDE_III_YBL036c_like"/>
    <property type="match status" value="1"/>
</dbReference>
<feature type="modified residue" description="N6-(pyridoxal phosphate)lysine" evidence="2 3">
    <location>
        <position position="34"/>
    </location>
</feature>
<comment type="similarity">
    <text evidence="2 4">Belongs to the pyridoxal phosphate-binding protein YggS/PROSC family.</text>
</comment>
<evidence type="ECO:0000313" key="6">
    <source>
        <dbReference type="EMBL" id="PIW66258.1"/>
    </source>
</evidence>
<evidence type="ECO:0000256" key="4">
    <source>
        <dbReference type="RuleBase" id="RU004514"/>
    </source>
</evidence>
<dbReference type="GO" id="GO:0030170">
    <property type="term" value="F:pyridoxal phosphate binding"/>
    <property type="evidence" value="ECO:0007669"/>
    <property type="project" value="UniProtKB-UniRule"/>
</dbReference>
<dbReference type="PIRSF" id="PIRSF004848">
    <property type="entry name" value="YBL036c_PLPDEIII"/>
    <property type="match status" value="1"/>
</dbReference>
<comment type="caution">
    <text evidence="6">The sequence shown here is derived from an EMBL/GenBank/DDBJ whole genome shotgun (WGS) entry which is preliminary data.</text>
</comment>
<dbReference type="FunFam" id="3.20.20.10:FF:000018">
    <property type="entry name" value="Pyridoxal phosphate homeostasis protein"/>
    <property type="match status" value="1"/>
</dbReference>
<dbReference type="HAMAP" id="MF_02087">
    <property type="entry name" value="PLP_homeostasis"/>
    <property type="match status" value="1"/>
</dbReference>
<dbReference type="PANTHER" id="PTHR10146">
    <property type="entry name" value="PROLINE SYNTHETASE CO-TRANSCRIBED BACTERIAL HOMOLOG PROTEIN"/>
    <property type="match status" value="1"/>
</dbReference>
<comment type="cofactor">
    <cofactor evidence="3">
        <name>pyridoxal 5'-phosphate</name>
        <dbReference type="ChEBI" id="CHEBI:597326"/>
    </cofactor>
</comment>
<dbReference type="Pfam" id="PF01168">
    <property type="entry name" value="Ala_racemase_N"/>
    <property type="match status" value="1"/>
</dbReference>
<dbReference type="EMBL" id="PFGP01000098">
    <property type="protein sequence ID" value="PIW66258.1"/>
    <property type="molecule type" value="Genomic_DNA"/>
</dbReference>
<evidence type="ECO:0000256" key="2">
    <source>
        <dbReference type="HAMAP-Rule" id="MF_02087"/>
    </source>
</evidence>
<accession>A0A2J0LEI1</accession>
<evidence type="ECO:0000259" key="5">
    <source>
        <dbReference type="Pfam" id="PF01168"/>
    </source>
</evidence>
<evidence type="ECO:0000313" key="7">
    <source>
        <dbReference type="Proteomes" id="UP000231267"/>
    </source>
</evidence>
<reference evidence="6 7" key="1">
    <citation type="submission" date="2017-09" db="EMBL/GenBank/DDBJ databases">
        <title>Depth-based differentiation of microbial function through sediment-hosted aquifers and enrichment of novel symbionts in the deep terrestrial subsurface.</title>
        <authorList>
            <person name="Probst A.J."/>
            <person name="Ladd B."/>
            <person name="Jarett J.K."/>
            <person name="Geller-Mcgrath D.E."/>
            <person name="Sieber C.M."/>
            <person name="Emerson J.B."/>
            <person name="Anantharaman K."/>
            <person name="Thomas B.C."/>
            <person name="Malmstrom R."/>
            <person name="Stieglmeier M."/>
            <person name="Klingl A."/>
            <person name="Woyke T."/>
            <person name="Ryan C.M."/>
            <person name="Banfield J.F."/>
        </authorList>
    </citation>
    <scope>NUCLEOTIDE SEQUENCE [LARGE SCALE GENOMIC DNA]</scope>
    <source>
        <strain evidence="6">CG12_big_fil_rev_8_21_14_0_65_43_15</strain>
    </source>
</reference>
<dbReference type="InterPro" id="IPR011078">
    <property type="entry name" value="PyrdxlP_homeostasis"/>
</dbReference>
<sequence length="227" mass="25260">MIEDNLRRLKQQISDIAAGSGRRPEDVVLVCVTKEASLGQIKQVIALGVSDIGENRAQDAAEKYTALGRIARWHFIGHLQTNKVKKVIEIFDLIHSVDSFHLAEAISKEAARINKIQDILIQINASGEQSKFGVDPHETIALLRKIISLNNIRVLGFMTIAPLTGDSESIRYCFRKLKELSEELKVFLPSAKDEGRKMILSMGMSNDYQIAIEEGATMVRIGSAIFK</sequence>
<evidence type="ECO:0000256" key="1">
    <source>
        <dbReference type="ARBA" id="ARBA00022898"/>
    </source>
</evidence>
<name>A0A2J0LEI1_9BACT</name>
<dbReference type="PROSITE" id="PS01211">
    <property type="entry name" value="UPF0001"/>
    <property type="match status" value="1"/>
</dbReference>
<organism evidence="6 7">
    <name type="scientific">Candidatus Taenaricola geysiri</name>
    <dbReference type="NCBI Taxonomy" id="1974752"/>
    <lineage>
        <taxon>Bacteria</taxon>
        <taxon>Pseudomonadati</taxon>
        <taxon>Candidatus Omnitrophota</taxon>
        <taxon>Candidatus Taenaricola</taxon>
    </lineage>
</organism>
<dbReference type="Proteomes" id="UP000231267">
    <property type="component" value="Unassembled WGS sequence"/>
</dbReference>
<dbReference type="NCBIfam" id="TIGR00044">
    <property type="entry name" value="YggS family pyridoxal phosphate-dependent enzyme"/>
    <property type="match status" value="1"/>
</dbReference>
<dbReference type="InterPro" id="IPR001608">
    <property type="entry name" value="Ala_racemase_N"/>
</dbReference>